<proteinExistence type="predicted"/>
<dbReference type="EMBL" id="VSSQ01001247">
    <property type="protein sequence ID" value="MPM06630.1"/>
    <property type="molecule type" value="Genomic_DNA"/>
</dbReference>
<evidence type="ECO:0000313" key="1">
    <source>
        <dbReference type="EMBL" id="MPM06630.1"/>
    </source>
</evidence>
<dbReference type="AlphaFoldDB" id="A0A644WS11"/>
<comment type="caution">
    <text evidence="1">The sequence shown here is derived from an EMBL/GenBank/DDBJ whole genome shotgun (WGS) entry which is preliminary data.</text>
</comment>
<protein>
    <submittedName>
        <fullName evidence="1">Uncharacterized protein</fullName>
    </submittedName>
</protein>
<accession>A0A644WS11</accession>
<sequence>MVAKISIYDSSQSSASITEINKFLLDYKKLLITNNHIHFIPRTLNGITNLGLNIELAKREILTLTYTNYDRGPTLDHNQDGTDIWEFGMPYEDDEVYIKLKIKEEKCICLSFKQSTGPFTLPYKDW</sequence>
<dbReference type="Gene3D" id="3.30.2310.40">
    <property type="match status" value="1"/>
</dbReference>
<reference evidence="1" key="1">
    <citation type="submission" date="2019-08" db="EMBL/GenBank/DDBJ databases">
        <authorList>
            <person name="Kucharzyk K."/>
            <person name="Murdoch R.W."/>
            <person name="Higgins S."/>
            <person name="Loffler F."/>
        </authorList>
    </citation>
    <scope>NUCLEOTIDE SEQUENCE</scope>
</reference>
<organism evidence="1">
    <name type="scientific">bioreactor metagenome</name>
    <dbReference type="NCBI Taxonomy" id="1076179"/>
    <lineage>
        <taxon>unclassified sequences</taxon>
        <taxon>metagenomes</taxon>
        <taxon>ecological metagenomes</taxon>
    </lineage>
</organism>
<gene>
    <name evidence="1" type="ORF">SDC9_52932</name>
</gene>
<dbReference type="InterPro" id="IPR038493">
    <property type="entry name" value="MqsR_sf"/>
</dbReference>
<name>A0A644WS11_9ZZZZ</name>